<dbReference type="AlphaFoldDB" id="A0AAW2FP19"/>
<evidence type="ECO:0000313" key="3">
    <source>
        <dbReference type="Proteomes" id="UP001430953"/>
    </source>
</evidence>
<accession>A0AAW2FP19</accession>
<reference evidence="2 3" key="1">
    <citation type="submission" date="2023-03" db="EMBL/GenBank/DDBJ databases">
        <title>High recombination rates correlate with genetic variation in Cardiocondyla obscurior ants.</title>
        <authorList>
            <person name="Errbii M."/>
        </authorList>
    </citation>
    <scope>NUCLEOTIDE SEQUENCE [LARGE SCALE GENOMIC DNA]</scope>
    <source>
        <strain evidence="2">Alpha-2009</strain>
        <tissue evidence="2">Whole body</tissue>
    </source>
</reference>
<dbReference type="EMBL" id="JADYXP020000009">
    <property type="protein sequence ID" value="KAL0117167.1"/>
    <property type="molecule type" value="Genomic_DNA"/>
</dbReference>
<dbReference type="Proteomes" id="UP001430953">
    <property type="component" value="Unassembled WGS sequence"/>
</dbReference>
<protein>
    <submittedName>
        <fullName evidence="2">Uncharacterized protein</fullName>
    </submittedName>
</protein>
<sequence>MSNTRAKSAYHYATLIVIVTLAVTLCYPALIDTAAVHSEKQLQRIVFRNHRNVRFPRAMEDSDEENGGKEDEERRICYNAPCGWVVYNPQTRDIEYFMKNPCVCPDESYKCVRAGEDLSASAYVYRCRQNTTADDIESPTSPDDGN</sequence>
<keyword evidence="1" id="KW-0812">Transmembrane</keyword>
<evidence type="ECO:0000256" key="1">
    <source>
        <dbReference type="SAM" id="Phobius"/>
    </source>
</evidence>
<gene>
    <name evidence="2" type="ORF">PUN28_010188</name>
</gene>
<feature type="transmembrane region" description="Helical" evidence="1">
    <location>
        <begin position="12"/>
        <end position="30"/>
    </location>
</feature>
<proteinExistence type="predicted"/>
<comment type="caution">
    <text evidence="2">The sequence shown here is derived from an EMBL/GenBank/DDBJ whole genome shotgun (WGS) entry which is preliminary data.</text>
</comment>
<keyword evidence="3" id="KW-1185">Reference proteome</keyword>
<name>A0AAW2FP19_9HYME</name>
<keyword evidence="1" id="KW-0472">Membrane</keyword>
<keyword evidence="1" id="KW-1133">Transmembrane helix</keyword>
<organism evidence="2 3">
    <name type="scientific">Cardiocondyla obscurior</name>
    <dbReference type="NCBI Taxonomy" id="286306"/>
    <lineage>
        <taxon>Eukaryota</taxon>
        <taxon>Metazoa</taxon>
        <taxon>Ecdysozoa</taxon>
        <taxon>Arthropoda</taxon>
        <taxon>Hexapoda</taxon>
        <taxon>Insecta</taxon>
        <taxon>Pterygota</taxon>
        <taxon>Neoptera</taxon>
        <taxon>Endopterygota</taxon>
        <taxon>Hymenoptera</taxon>
        <taxon>Apocrita</taxon>
        <taxon>Aculeata</taxon>
        <taxon>Formicoidea</taxon>
        <taxon>Formicidae</taxon>
        <taxon>Myrmicinae</taxon>
        <taxon>Cardiocondyla</taxon>
    </lineage>
</organism>
<evidence type="ECO:0000313" key="2">
    <source>
        <dbReference type="EMBL" id="KAL0117167.1"/>
    </source>
</evidence>